<gene>
    <name evidence="2" type="ORF">PT974_04600</name>
</gene>
<evidence type="ECO:0000256" key="1">
    <source>
        <dbReference type="SAM" id="MobiDB-lite"/>
    </source>
</evidence>
<accession>A0ABR0SVN6</accession>
<comment type="caution">
    <text evidence="2">The sequence shown here is derived from an EMBL/GenBank/DDBJ whole genome shotgun (WGS) entry which is preliminary data.</text>
</comment>
<evidence type="ECO:0000313" key="3">
    <source>
        <dbReference type="Proteomes" id="UP001338125"/>
    </source>
</evidence>
<name>A0ABR0SVN6_9HYPO</name>
<dbReference type="EMBL" id="JAVFKD010000004">
    <property type="protein sequence ID" value="KAK5996172.1"/>
    <property type="molecule type" value="Genomic_DNA"/>
</dbReference>
<evidence type="ECO:0000313" key="2">
    <source>
        <dbReference type="EMBL" id="KAK5996172.1"/>
    </source>
</evidence>
<keyword evidence="3" id="KW-1185">Reference proteome</keyword>
<proteinExistence type="predicted"/>
<protein>
    <submittedName>
        <fullName evidence="2">Uncharacterized protein</fullName>
    </submittedName>
</protein>
<feature type="region of interest" description="Disordered" evidence="1">
    <location>
        <begin position="40"/>
        <end position="66"/>
    </location>
</feature>
<feature type="compositionally biased region" description="Polar residues" evidence="1">
    <location>
        <begin position="40"/>
        <end position="52"/>
    </location>
</feature>
<reference evidence="2 3" key="1">
    <citation type="submission" date="2024-01" db="EMBL/GenBank/DDBJ databases">
        <title>Complete genome of Cladobotryum mycophilum ATHUM6906.</title>
        <authorList>
            <person name="Christinaki A.C."/>
            <person name="Myridakis A.I."/>
            <person name="Kouvelis V.N."/>
        </authorList>
    </citation>
    <scope>NUCLEOTIDE SEQUENCE [LARGE SCALE GENOMIC DNA]</scope>
    <source>
        <strain evidence="2 3">ATHUM6906</strain>
    </source>
</reference>
<sequence length="96" mass="10081">MAMQVMSKCRLEGVHLSVHDILVSKTISDLAVRATSSLEAANSTGVQGQQKSADLPPSTGLSSQNEGALQGLYESIKKEASLDKSDVESIAVASDY</sequence>
<dbReference type="Proteomes" id="UP001338125">
    <property type="component" value="Unassembled WGS sequence"/>
</dbReference>
<organism evidence="2 3">
    <name type="scientific">Cladobotryum mycophilum</name>
    <dbReference type="NCBI Taxonomy" id="491253"/>
    <lineage>
        <taxon>Eukaryota</taxon>
        <taxon>Fungi</taxon>
        <taxon>Dikarya</taxon>
        <taxon>Ascomycota</taxon>
        <taxon>Pezizomycotina</taxon>
        <taxon>Sordariomycetes</taxon>
        <taxon>Hypocreomycetidae</taxon>
        <taxon>Hypocreales</taxon>
        <taxon>Hypocreaceae</taxon>
        <taxon>Cladobotryum</taxon>
    </lineage>
</organism>